<keyword evidence="9" id="KW-0547">Nucleotide-binding</keyword>
<dbReference type="PANTHER" id="PTHR30572:SF4">
    <property type="entry name" value="ABC TRANSPORTER PERMEASE YTRF"/>
    <property type="match status" value="1"/>
</dbReference>
<keyword evidence="9" id="KW-0067">ATP-binding</keyword>
<feature type="domain" description="MacB-like periplasmic core" evidence="8">
    <location>
        <begin position="21"/>
        <end position="233"/>
    </location>
</feature>
<evidence type="ECO:0000256" key="5">
    <source>
        <dbReference type="ARBA" id="ARBA00023136"/>
    </source>
</evidence>
<dbReference type="GO" id="GO:0005886">
    <property type="term" value="C:plasma membrane"/>
    <property type="evidence" value="ECO:0007669"/>
    <property type="project" value="UniProtKB-SubCell"/>
</dbReference>
<comment type="similarity">
    <text evidence="6">Belongs to the ABC-4 integral membrane protein family.</text>
</comment>
<evidence type="ECO:0000259" key="8">
    <source>
        <dbReference type="Pfam" id="PF12704"/>
    </source>
</evidence>
<sequence length="389" mass="41041">MRLSTILKYASASLLSNKLRSLLTMLGLIIGIASVILLVGIGQGANQSVSQKMDALGGDILTASVYAESPNDGLKSPDLGELKKLPGIQTLAPFKFLSAKAYFEKNTSKRSILAGTDDQYLGLRNLKLQSGRNLSIIDLEEKSKVCVIGAGIALDLFHTTRVAGSRLKLGGDDYKIVGVLERQGESLGVNTDNLILVPLTTSRYFDLGDDVGSFYVKAENKEQISKVKSAVSAYLTIKKGLPPTMYSVSSQDEMLSAGSDISGSLSQLLAGIAGISLIVGGIGVMNVMLVSVSERVQEIGIRKALGTKRRDILAQFLAEALSMSLLGGVFGVGAGIAAGFLSTLLGFQFAVPALMVLVSFGASTLIGLAFGIFPAYRASNLNPIEALRR</sequence>
<evidence type="ECO:0000256" key="6">
    <source>
        <dbReference type="ARBA" id="ARBA00038076"/>
    </source>
</evidence>
<dbReference type="GO" id="GO:0022857">
    <property type="term" value="F:transmembrane transporter activity"/>
    <property type="evidence" value="ECO:0007669"/>
    <property type="project" value="TreeGrafter"/>
</dbReference>
<dbReference type="Pfam" id="PF12704">
    <property type="entry name" value="MacB_PCD"/>
    <property type="match status" value="1"/>
</dbReference>
<evidence type="ECO:0000313" key="9">
    <source>
        <dbReference type="EMBL" id="VYU40308.1"/>
    </source>
</evidence>
<dbReference type="InterPro" id="IPR003838">
    <property type="entry name" value="ABC3_permease_C"/>
</dbReference>
<dbReference type="EMBL" id="CACRTR010000011">
    <property type="protein sequence ID" value="VYU40308.1"/>
    <property type="molecule type" value="Genomic_DNA"/>
</dbReference>
<dbReference type="AlphaFoldDB" id="A0A6N3EKL6"/>
<evidence type="ECO:0000256" key="4">
    <source>
        <dbReference type="ARBA" id="ARBA00022989"/>
    </source>
</evidence>
<dbReference type="GO" id="GO:0016787">
    <property type="term" value="F:hydrolase activity"/>
    <property type="evidence" value="ECO:0007669"/>
    <property type="project" value="UniProtKB-KW"/>
</dbReference>
<dbReference type="InterPro" id="IPR025857">
    <property type="entry name" value="MacB_PCD"/>
</dbReference>
<comment type="subcellular location">
    <subcellularLocation>
        <location evidence="1">Cell membrane</location>
        <topology evidence="1">Multi-pass membrane protein</topology>
    </subcellularLocation>
</comment>
<accession>A0A6N3EKL6</accession>
<dbReference type="EC" id="3.6.3.-" evidence="9"/>
<keyword evidence="5" id="KW-0472">Membrane</keyword>
<feature type="domain" description="ABC3 transporter permease C-terminal" evidence="7">
    <location>
        <begin position="272"/>
        <end position="383"/>
    </location>
</feature>
<keyword evidence="3" id="KW-0812">Transmembrane</keyword>
<organism evidence="9">
    <name type="scientific">Eubacterium limosum</name>
    <dbReference type="NCBI Taxonomy" id="1736"/>
    <lineage>
        <taxon>Bacteria</taxon>
        <taxon>Bacillati</taxon>
        <taxon>Bacillota</taxon>
        <taxon>Clostridia</taxon>
        <taxon>Eubacteriales</taxon>
        <taxon>Eubacteriaceae</taxon>
        <taxon>Eubacterium</taxon>
    </lineage>
</organism>
<proteinExistence type="inferred from homology"/>
<evidence type="ECO:0000259" key="7">
    <source>
        <dbReference type="Pfam" id="PF02687"/>
    </source>
</evidence>
<dbReference type="GO" id="GO:0005524">
    <property type="term" value="F:ATP binding"/>
    <property type="evidence" value="ECO:0007669"/>
    <property type="project" value="UniProtKB-KW"/>
</dbReference>
<evidence type="ECO:0000256" key="3">
    <source>
        <dbReference type="ARBA" id="ARBA00022692"/>
    </source>
</evidence>
<keyword evidence="4" id="KW-1133">Transmembrane helix</keyword>
<keyword evidence="9" id="KW-0378">Hydrolase</keyword>
<reference evidence="9" key="1">
    <citation type="submission" date="2019-11" db="EMBL/GenBank/DDBJ databases">
        <authorList>
            <person name="Feng L."/>
        </authorList>
    </citation>
    <scope>NUCLEOTIDE SEQUENCE</scope>
    <source>
        <strain evidence="9">ElimosumLFYP34</strain>
    </source>
</reference>
<evidence type="ECO:0000256" key="2">
    <source>
        <dbReference type="ARBA" id="ARBA00022475"/>
    </source>
</evidence>
<keyword evidence="2" id="KW-1003">Cell membrane</keyword>
<dbReference type="PANTHER" id="PTHR30572">
    <property type="entry name" value="MEMBRANE COMPONENT OF TRANSPORTER-RELATED"/>
    <property type="match status" value="1"/>
</dbReference>
<dbReference type="Pfam" id="PF02687">
    <property type="entry name" value="FtsX"/>
    <property type="match status" value="1"/>
</dbReference>
<evidence type="ECO:0000256" key="1">
    <source>
        <dbReference type="ARBA" id="ARBA00004651"/>
    </source>
</evidence>
<gene>
    <name evidence="9" type="primary">macB_2</name>
    <name evidence="9" type="ORF">ELLFYP34_03490</name>
</gene>
<dbReference type="InterPro" id="IPR050250">
    <property type="entry name" value="Macrolide_Exporter_MacB"/>
</dbReference>
<protein>
    <submittedName>
        <fullName evidence="9">Macrolide export ATP-binding/permease protein MacB</fullName>
        <ecNumber evidence="9">3.6.3.-</ecNumber>
    </submittedName>
</protein>
<name>A0A6N3EKL6_EUBLI</name>